<protein>
    <recommendedName>
        <fullName evidence="3">Alkanesulfonate monooxygenase</fullName>
    </recommendedName>
</protein>
<name>A0A3P8KT45_RAOTE</name>
<dbReference type="KEGG" id="rtg:NCTC13098_01161"/>
<dbReference type="Proteomes" id="UP000274346">
    <property type="component" value="Chromosome"/>
</dbReference>
<proteinExistence type="predicted"/>
<reference evidence="1 2" key="1">
    <citation type="submission" date="2018-12" db="EMBL/GenBank/DDBJ databases">
        <authorList>
            <consortium name="Pathogen Informatics"/>
        </authorList>
    </citation>
    <scope>NUCLEOTIDE SEQUENCE [LARGE SCALE GENOMIC DNA]</scope>
    <source>
        <strain evidence="1 2">NCTC13098</strain>
    </source>
</reference>
<dbReference type="AlphaFoldDB" id="A0A3P8KT45"/>
<evidence type="ECO:0000313" key="2">
    <source>
        <dbReference type="Proteomes" id="UP000274346"/>
    </source>
</evidence>
<organism evidence="1 2">
    <name type="scientific">Raoultella terrigena</name>
    <name type="common">Klebsiella terrigena</name>
    <dbReference type="NCBI Taxonomy" id="577"/>
    <lineage>
        <taxon>Bacteria</taxon>
        <taxon>Pseudomonadati</taxon>
        <taxon>Pseudomonadota</taxon>
        <taxon>Gammaproteobacteria</taxon>
        <taxon>Enterobacterales</taxon>
        <taxon>Enterobacteriaceae</taxon>
        <taxon>Klebsiella/Raoultella group</taxon>
        <taxon>Raoultella</taxon>
    </lineage>
</organism>
<sequence>MSIHLHWYLPTNGDSRGSSAQAMTLSTSAASAASSAPPPSII</sequence>
<accession>A0A3P8KT45</accession>
<gene>
    <name evidence="1" type="ORF">NCTC13098_01161</name>
</gene>
<dbReference type="EMBL" id="LR131271">
    <property type="protein sequence ID" value="VDR24862.1"/>
    <property type="molecule type" value="Genomic_DNA"/>
</dbReference>
<evidence type="ECO:0008006" key="3">
    <source>
        <dbReference type="Google" id="ProtNLM"/>
    </source>
</evidence>
<evidence type="ECO:0000313" key="1">
    <source>
        <dbReference type="EMBL" id="VDR24862.1"/>
    </source>
</evidence>